<dbReference type="PATRIC" id="fig|408015.6.peg.4673"/>
<dbReference type="PANTHER" id="PTHR43415">
    <property type="entry name" value="SPERMIDINE N(1)-ACETYLTRANSFERASE"/>
    <property type="match status" value="1"/>
</dbReference>
<dbReference type="STRING" id="408015.SXIM_46170"/>
<dbReference type="AlphaFoldDB" id="A0A0F7CQ91"/>
<dbReference type="HOGENOM" id="CLU_013985_3_2_11"/>
<dbReference type="GO" id="GO:0016747">
    <property type="term" value="F:acyltransferase activity, transferring groups other than amino-acyl groups"/>
    <property type="evidence" value="ECO:0007669"/>
    <property type="project" value="InterPro"/>
</dbReference>
<dbReference type="PROSITE" id="PS51186">
    <property type="entry name" value="GNAT"/>
    <property type="match status" value="1"/>
</dbReference>
<evidence type="ECO:0000259" key="1">
    <source>
        <dbReference type="PROSITE" id="PS51186"/>
    </source>
</evidence>
<dbReference type="KEGG" id="sxi:SXIM_46170"/>
<dbReference type="Pfam" id="PF13302">
    <property type="entry name" value="Acetyltransf_3"/>
    <property type="match status" value="1"/>
</dbReference>
<dbReference type="SUPFAM" id="SSF55729">
    <property type="entry name" value="Acyl-CoA N-acyltransferases (Nat)"/>
    <property type="match status" value="1"/>
</dbReference>
<proteinExistence type="predicted"/>
<dbReference type="InterPro" id="IPR016181">
    <property type="entry name" value="Acyl_CoA_acyltransferase"/>
</dbReference>
<dbReference type="InterPro" id="IPR000182">
    <property type="entry name" value="GNAT_dom"/>
</dbReference>
<name>A0A0F7CQ91_9ACTN</name>
<organism evidence="2 3">
    <name type="scientific">Streptomyces xiamenensis</name>
    <dbReference type="NCBI Taxonomy" id="408015"/>
    <lineage>
        <taxon>Bacteria</taxon>
        <taxon>Bacillati</taxon>
        <taxon>Actinomycetota</taxon>
        <taxon>Actinomycetes</taxon>
        <taxon>Kitasatosporales</taxon>
        <taxon>Streptomycetaceae</taxon>
        <taxon>Streptomyces</taxon>
    </lineage>
</organism>
<reference evidence="2" key="1">
    <citation type="submission" date="2019-08" db="EMBL/GenBank/DDBJ databases">
        <title>Complete genome sequence of a mangrove-derived Streptomyces xiamenensis.</title>
        <authorList>
            <person name="Xu J."/>
        </authorList>
    </citation>
    <scope>NUCLEOTIDE SEQUENCE</scope>
    <source>
        <strain evidence="2">318</strain>
    </source>
</reference>
<sequence>MLTGDLVRLRAMEPDDAEALWRWNHDPQVMRWLDTSYPQSLAQTRRRIEEREPNSSYERLLLAVETRDEGRLIGVTDLRDFEAENGMAVLDIYLGEKDSWGQGYGTDAVRTLCRYGFDQLRLHSITLWVAADNAAARRAYAKAGFTEDGRQRDGFRRDGRWHDLILMTVLENELRPPEYTG</sequence>
<evidence type="ECO:0000313" key="2">
    <source>
        <dbReference type="EMBL" id="AKG46001.1"/>
    </source>
</evidence>
<keyword evidence="3" id="KW-1185">Reference proteome</keyword>
<dbReference type="PANTHER" id="PTHR43415:SF3">
    <property type="entry name" value="GNAT-FAMILY ACETYLTRANSFERASE"/>
    <property type="match status" value="1"/>
</dbReference>
<evidence type="ECO:0000313" key="3">
    <source>
        <dbReference type="Proteomes" id="UP000034034"/>
    </source>
</evidence>
<gene>
    <name evidence="2" type="ORF">SXIM_46170</name>
</gene>
<feature type="domain" description="N-acetyltransferase" evidence="1">
    <location>
        <begin position="7"/>
        <end position="175"/>
    </location>
</feature>
<accession>A0A0F7CQ91</accession>
<protein>
    <submittedName>
        <fullName evidence="2">Ribosomal-protein-S5p-alanine acetyltransferase</fullName>
    </submittedName>
</protein>
<dbReference type="Proteomes" id="UP000034034">
    <property type="component" value="Chromosome"/>
</dbReference>
<dbReference type="EMBL" id="CP009922">
    <property type="protein sequence ID" value="AKG46001.1"/>
    <property type="molecule type" value="Genomic_DNA"/>
</dbReference>
<dbReference type="Gene3D" id="3.40.630.30">
    <property type="match status" value="1"/>
</dbReference>